<dbReference type="PANTHER" id="PTHR11070:SF2">
    <property type="entry name" value="ATP-DEPENDENT DNA HELICASE SRS2"/>
    <property type="match status" value="1"/>
</dbReference>
<dbReference type="GO" id="GO:0003677">
    <property type="term" value="F:DNA binding"/>
    <property type="evidence" value="ECO:0007669"/>
    <property type="project" value="UniProtKB-KW"/>
</dbReference>
<dbReference type="CDD" id="cd17932">
    <property type="entry name" value="DEXQc_UvrD"/>
    <property type="match status" value="1"/>
</dbReference>
<evidence type="ECO:0000256" key="11">
    <source>
        <dbReference type="PROSITE-ProRule" id="PRU00560"/>
    </source>
</evidence>
<comment type="catalytic activity">
    <reaction evidence="8">
        <text>Couples ATP hydrolysis with the unwinding of duplex DNA by translocating in the 3'-5' direction.</text>
        <dbReference type="EC" id="5.6.2.4"/>
    </reaction>
</comment>
<evidence type="ECO:0000256" key="10">
    <source>
        <dbReference type="ARBA" id="ARBA00048988"/>
    </source>
</evidence>
<dbReference type="EMBL" id="DYVY01000114">
    <property type="protein sequence ID" value="HJF94564.1"/>
    <property type="molecule type" value="Genomic_DNA"/>
</dbReference>
<accession>A0A921I0F7</accession>
<dbReference type="GO" id="GO:0005524">
    <property type="term" value="F:ATP binding"/>
    <property type="evidence" value="ECO:0007669"/>
    <property type="project" value="UniProtKB-UniRule"/>
</dbReference>
<feature type="binding site" evidence="11">
    <location>
        <begin position="22"/>
        <end position="29"/>
    </location>
    <ligand>
        <name>ATP</name>
        <dbReference type="ChEBI" id="CHEBI:30616"/>
    </ligand>
</feature>
<evidence type="ECO:0000259" key="12">
    <source>
        <dbReference type="PROSITE" id="PS51198"/>
    </source>
</evidence>
<dbReference type="AlphaFoldDB" id="A0A921I0F7"/>
<reference evidence="14" key="2">
    <citation type="submission" date="2021-09" db="EMBL/GenBank/DDBJ databases">
        <authorList>
            <person name="Gilroy R."/>
        </authorList>
    </citation>
    <scope>NUCLEOTIDE SEQUENCE</scope>
    <source>
        <strain evidence="14">ChiSjej5B23-16112</strain>
    </source>
</reference>
<dbReference type="PANTHER" id="PTHR11070">
    <property type="entry name" value="UVRD / RECB / PCRA DNA HELICASE FAMILY MEMBER"/>
    <property type="match status" value="1"/>
</dbReference>
<keyword evidence="4 11" id="KW-0347">Helicase</keyword>
<keyword evidence="7" id="KW-0413">Isomerase</keyword>
<evidence type="ECO:0000256" key="6">
    <source>
        <dbReference type="ARBA" id="ARBA00023125"/>
    </source>
</evidence>
<organism evidence="14 15">
    <name type="scientific">Lachnoclostridium phocaeense</name>
    <dbReference type="NCBI Taxonomy" id="1871021"/>
    <lineage>
        <taxon>Bacteria</taxon>
        <taxon>Bacillati</taxon>
        <taxon>Bacillota</taxon>
        <taxon>Clostridia</taxon>
        <taxon>Lachnospirales</taxon>
        <taxon>Lachnospiraceae</taxon>
    </lineage>
</organism>
<evidence type="ECO:0000313" key="15">
    <source>
        <dbReference type="Proteomes" id="UP000769156"/>
    </source>
</evidence>
<evidence type="ECO:0000256" key="5">
    <source>
        <dbReference type="ARBA" id="ARBA00022840"/>
    </source>
</evidence>
<dbReference type="Pfam" id="PF13361">
    <property type="entry name" value="UvrD_C"/>
    <property type="match status" value="1"/>
</dbReference>
<evidence type="ECO:0000256" key="7">
    <source>
        <dbReference type="ARBA" id="ARBA00023235"/>
    </source>
</evidence>
<name>A0A921I0F7_9FIRM</name>
<dbReference type="PROSITE" id="PS51217">
    <property type="entry name" value="UVRD_HELICASE_CTER"/>
    <property type="match status" value="1"/>
</dbReference>
<keyword evidence="2 11" id="KW-0547">Nucleotide-binding</keyword>
<dbReference type="Gene3D" id="3.40.50.300">
    <property type="entry name" value="P-loop containing nucleotide triphosphate hydrolases"/>
    <property type="match status" value="2"/>
</dbReference>
<dbReference type="Proteomes" id="UP000769156">
    <property type="component" value="Unassembled WGS sequence"/>
</dbReference>
<dbReference type="GO" id="GO:0016787">
    <property type="term" value="F:hydrolase activity"/>
    <property type="evidence" value="ECO:0007669"/>
    <property type="project" value="UniProtKB-UniRule"/>
</dbReference>
<dbReference type="PROSITE" id="PS51198">
    <property type="entry name" value="UVRD_HELICASE_ATP_BIND"/>
    <property type="match status" value="1"/>
</dbReference>
<dbReference type="GO" id="GO:0043138">
    <property type="term" value="F:3'-5' DNA helicase activity"/>
    <property type="evidence" value="ECO:0007669"/>
    <property type="project" value="UniProtKB-EC"/>
</dbReference>
<dbReference type="InterPro" id="IPR000212">
    <property type="entry name" value="DNA_helicase_UvrD/REP"/>
</dbReference>
<dbReference type="InterPro" id="IPR027417">
    <property type="entry name" value="P-loop_NTPase"/>
</dbReference>
<evidence type="ECO:0000313" key="14">
    <source>
        <dbReference type="EMBL" id="HJF94564.1"/>
    </source>
</evidence>
<evidence type="ECO:0000256" key="4">
    <source>
        <dbReference type="ARBA" id="ARBA00022806"/>
    </source>
</evidence>
<comment type="catalytic activity">
    <reaction evidence="10">
        <text>ATP + H2O = ADP + phosphate + H(+)</text>
        <dbReference type="Rhea" id="RHEA:13065"/>
        <dbReference type="ChEBI" id="CHEBI:15377"/>
        <dbReference type="ChEBI" id="CHEBI:15378"/>
        <dbReference type="ChEBI" id="CHEBI:30616"/>
        <dbReference type="ChEBI" id="CHEBI:43474"/>
        <dbReference type="ChEBI" id="CHEBI:456216"/>
        <dbReference type="EC" id="5.6.2.4"/>
    </reaction>
</comment>
<sequence>MQLNKAQQEAACHKEGPCMVLAGPGSGKTLTIAARIKYLIEREKVRPEEILVITFTRYAARQMKQRFEGLMGGRGMPVTFGTFHGIYYGILKWAYGLTSANIMAEEEKRELLRQILSLPQMSPDMEIEDEKDYLERLLSEMGKVKNSGIRLSEYESQVSPRHFQDICTLYEKKKKQMKKIDFDDMLLLCWKLFKTRSDILERWQGKFRYILVDEFQDVNRVQYEVLRMLALPENNLFVVGDDDQSIYQFRGARPGIMLGFPKDYPGARQILLDVNYRCTSYILKGAVRVIEHNKKRYPKKLRAVKDKGALVHVQEVKDPTEEAKYIISSIQKRMEEGKDLKDMAVLFRTNLDAGILAGQLMEHRLPFSMREYVRNVFEHFIGRNIRSYMELASGRRDRKYFLDIANCPRRYISRESMEHPAVSFEELRKFYCDKDWMQDRIDQFEWDIKMMENKTPFAALQYIRKRIGYDEYLREWAKTRRVGEEDLFEILEQIQESTKDFQTMEEWFRYTDEYGRNLREQQRRKSDENREGISLMTMHSAKGLEFDTVFILGANEGVTPYKKAKLEEEIEEERRMFYVAMTRAKEKLVITYVKTKNGKDADPSRFVEELLLRGKKKKDA</sequence>
<evidence type="ECO:0000256" key="9">
    <source>
        <dbReference type="ARBA" id="ARBA00034808"/>
    </source>
</evidence>
<reference evidence="14" key="1">
    <citation type="journal article" date="2021" name="PeerJ">
        <title>Extensive microbial diversity within the chicken gut microbiome revealed by metagenomics and culture.</title>
        <authorList>
            <person name="Gilroy R."/>
            <person name="Ravi A."/>
            <person name="Getino M."/>
            <person name="Pursley I."/>
            <person name="Horton D.L."/>
            <person name="Alikhan N.F."/>
            <person name="Baker D."/>
            <person name="Gharbi K."/>
            <person name="Hall N."/>
            <person name="Watson M."/>
            <person name="Adriaenssens E.M."/>
            <person name="Foster-Nyarko E."/>
            <person name="Jarju S."/>
            <person name="Secka A."/>
            <person name="Antonio M."/>
            <person name="Oren A."/>
            <person name="Chaudhuri R.R."/>
            <person name="La Ragione R."/>
            <person name="Hildebrand F."/>
            <person name="Pallen M.J."/>
        </authorList>
    </citation>
    <scope>NUCLEOTIDE SEQUENCE</scope>
    <source>
        <strain evidence="14">ChiSjej5B23-16112</strain>
    </source>
</reference>
<proteinExistence type="inferred from homology"/>
<gene>
    <name evidence="14" type="ORF">K8V82_07210</name>
</gene>
<dbReference type="SUPFAM" id="SSF52540">
    <property type="entry name" value="P-loop containing nucleoside triphosphate hydrolases"/>
    <property type="match status" value="1"/>
</dbReference>
<feature type="domain" description="UvrD-like helicase ATP-binding" evidence="12">
    <location>
        <begin position="1"/>
        <end position="279"/>
    </location>
</feature>
<evidence type="ECO:0000256" key="8">
    <source>
        <dbReference type="ARBA" id="ARBA00034617"/>
    </source>
</evidence>
<dbReference type="EC" id="5.6.2.4" evidence="9"/>
<evidence type="ECO:0000259" key="13">
    <source>
        <dbReference type="PROSITE" id="PS51217"/>
    </source>
</evidence>
<comment type="caution">
    <text evidence="14">The sequence shown here is derived from an EMBL/GenBank/DDBJ whole genome shotgun (WGS) entry which is preliminary data.</text>
</comment>
<evidence type="ECO:0000256" key="3">
    <source>
        <dbReference type="ARBA" id="ARBA00022801"/>
    </source>
</evidence>
<keyword evidence="5 11" id="KW-0067">ATP-binding</keyword>
<keyword evidence="6" id="KW-0238">DNA-binding</keyword>
<dbReference type="InterPro" id="IPR013986">
    <property type="entry name" value="DExx_box_DNA_helicase_dom_sf"/>
</dbReference>
<dbReference type="Pfam" id="PF00580">
    <property type="entry name" value="UvrD-helicase"/>
    <property type="match status" value="1"/>
</dbReference>
<evidence type="ECO:0000256" key="1">
    <source>
        <dbReference type="ARBA" id="ARBA00009922"/>
    </source>
</evidence>
<feature type="domain" description="UvrD-like helicase C-terminal" evidence="13">
    <location>
        <begin position="280"/>
        <end position="543"/>
    </location>
</feature>
<keyword evidence="3 11" id="KW-0378">Hydrolase</keyword>
<dbReference type="InterPro" id="IPR014017">
    <property type="entry name" value="DNA_helicase_UvrD-like_C"/>
</dbReference>
<evidence type="ECO:0000256" key="2">
    <source>
        <dbReference type="ARBA" id="ARBA00022741"/>
    </source>
</evidence>
<dbReference type="GO" id="GO:0000725">
    <property type="term" value="P:recombinational repair"/>
    <property type="evidence" value="ECO:0007669"/>
    <property type="project" value="TreeGrafter"/>
</dbReference>
<comment type="similarity">
    <text evidence="1">Belongs to the helicase family. UvrD subfamily.</text>
</comment>
<protein>
    <recommendedName>
        <fullName evidence="9">DNA 3'-5' helicase</fullName>
        <ecNumber evidence="9">5.6.2.4</ecNumber>
    </recommendedName>
</protein>
<dbReference type="Gene3D" id="1.10.10.160">
    <property type="match status" value="1"/>
</dbReference>
<dbReference type="Gene3D" id="1.10.486.10">
    <property type="entry name" value="PCRA, domain 4"/>
    <property type="match status" value="1"/>
</dbReference>
<dbReference type="InterPro" id="IPR014016">
    <property type="entry name" value="UvrD-like_ATP-bd"/>
</dbReference>